<evidence type="ECO:0000313" key="2">
    <source>
        <dbReference type="EMBL" id="KAG8053243.1"/>
    </source>
</evidence>
<keyword evidence="3" id="KW-1185">Reference proteome</keyword>
<reference evidence="2" key="1">
    <citation type="journal article" date="2021" name="bioRxiv">
        <title>Whole Genome Assembly and Annotation of Northern Wild Rice, Zizania palustris L., Supports a Whole Genome Duplication in the Zizania Genus.</title>
        <authorList>
            <person name="Haas M."/>
            <person name="Kono T."/>
            <person name="Macchietto M."/>
            <person name="Millas R."/>
            <person name="McGilp L."/>
            <person name="Shao M."/>
            <person name="Duquette J."/>
            <person name="Hirsch C.N."/>
            <person name="Kimball J."/>
        </authorList>
    </citation>
    <scope>NUCLEOTIDE SEQUENCE</scope>
    <source>
        <tissue evidence="2">Fresh leaf tissue</tissue>
    </source>
</reference>
<dbReference type="Proteomes" id="UP000729402">
    <property type="component" value="Unassembled WGS sequence"/>
</dbReference>
<feature type="compositionally biased region" description="Low complexity" evidence="1">
    <location>
        <begin position="99"/>
        <end position="114"/>
    </location>
</feature>
<dbReference type="AlphaFoldDB" id="A0A8J5RXG9"/>
<dbReference type="EMBL" id="JAAALK010000288">
    <property type="protein sequence ID" value="KAG8053243.1"/>
    <property type="molecule type" value="Genomic_DNA"/>
</dbReference>
<feature type="region of interest" description="Disordered" evidence="1">
    <location>
        <begin position="99"/>
        <end position="162"/>
    </location>
</feature>
<sequence>MHYSDQIYLTGFIMNNNPTVSKQFIMDRLINDIDLRHFCGFRLSSLTTSTCAISVASDYLLSRHRLAPFRGRRRGGGGGAAAARTFFLLGGVRRSMPLSESSTLATSALMPPNKNELHLKKPPPPPPPPRRLLSELSLSTEPAARCTAPASSEGKRRPSQAL</sequence>
<protein>
    <submittedName>
        <fullName evidence="2">Uncharacterized protein</fullName>
    </submittedName>
</protein>
<reference evidence="2" key="2">
    <citation type="submission" date="2021-02" db="EMBL/GenBank/DDBJ databases">
        <authorList>
            <person name="Kimball J.A."/>
            <person name="Haas M.W."/>
            <person name="Macchietto M."/>
            <person name="Kono T."/>
            <person name="Duquette J."/>
            <person name="Shao M."/>
        </authorList>
    </citation>
    <scope>NUCLEOTIDE SEQUENCE</scope>
    <source>
        <tissue evidence="2">Fresh leaf tissue</tissue>
    </source>
</reference>
<accession>A0A8J5RXG9</accession>
<evidence type="ECO:0000256" key="1">
    <source>
        <dbReference type="SAM" id="MobiDB-lite"/>
    </source>
</evidence>
<comment type="caution">
    <text evidence="2">The sequence shown here is derived from an EMBL/GenBank/DDBJ whole genome shotgun (WGS) entry which is preliminary data.</text>
</comment>
<organism evidence="2 3">
    <name type="scientific">Zizania palustris</name>
    <name type="common">Northern wild rice</name>
    <dbReference type="NCBI Taxonomy" id="103762"/>
    <lineage>
        <taxon>Eukaryota</taxon>
        <taxon>Viridiplantae</taxon>
        <taxon>Streptophyta</taxon>
        <taxon>Embryophyta</taxon>
        <taxon>Tracheophyta</taxon>
        <taxon>Spermatophyta</taxon>
        <taxon>Magnoliopsida</taxon>
        <taxon>Liliopsida</taxon>
        <taxon>Poales</taxon>
        <taxon>Poaceae</taxon>
        <taxon>BOP clade</taxon>
        <taxon>Oryzoideae</taxon>
        <taxon>Oryzeae</taxon>
        <taxon>Zizaniinae</taxon>
        <taxon>Zizania</taxon>
    </lineage>
</organism>
<gene>
    <name evidence="2" type="ORF">GUJ93_ZPchr0001g32400</name>
</gene>
<evidence type="ECO:0000313" key="3">
    <source>
        <dbReference type="Proteomes" id="UP000729402"/>
    </source>
</evidence>
<proteinExistence type="predicted"/>
<name>A0A8J5RXG9_ZIZPA</name>